<protein>
    <submittedName>
        <fullName evidence="2">Uncharacterized protein</fullName>
    </submittedName>
</protein>
<dbReference type="HOGENOM" id="CLU_994886_0_0_1"/>
<evidence type="ECO:0000313" key="2">
    <source>
        <dbReference type="EMBL" id="EDV41930.1"/>
    </source>
</evidence>
<proteinExistence type="predicted"/>
<keyword evidence="3" id="KW-1185">Reference proteome</keyword>
<dbReference type="AlphaFoldDB" id="B3LZI8"/>
<dbReference type="PhylomeDB" id="B3LZI8"/>
<sequence length="292" mass="32294">MSSPVKNRSVSKGLKVANQAPHVLSEVPVTFNVTQLDSHGLCSGRGVQLPPLMTKGQIRPEQVANARFRLLDPHSKALSDQQFNALIKRLVKCFMSEVAITKKLRKLTAHPIPSHPRPTGGDMIRHLETLRRNYEAERSDLVVKLSLDNRFNAAGVRSASSYKKSRSLNLYPKRKETTLVTTPDEPHCPDIRHACSKKRQAGGSLVAGPTNGPISVRNNIVTPSRLSQKLQAKLNRLKRCRELTVEADEMSLPTTTETSMTSTNEVPQTGPVQSTSETDVFYDMATVAMDTF</sequence>
<organism evidence="2 3">
    <name type="scientific">Drosophila ananassae</name>
    <name type="common">Fruit fly</name>
    <dbReference type="NCBI Taxonomy" id="7217"/>
    <lineage>
        <taxon>Eukaryota</taxon>
        <taxon>Metazoa</taxon>
        <taxon>Ecdysozoa</taxon>
        <taxon>Arthropoda</taxon>
        <taxon>Hexapoda</taxon>
        <taxon>Insecta</taxon>
        <taxon>Pterygota</taxon>
        <taxon>Neoptera</taxon>
        <taxon>Endopterygota</taxon>
        <taxon>Diptera</taxon>
        <taxon>Brachycera</taxon>
        <taxon>Muscomorpha</taxon>
        <taxon>Ephydroidea</taxon>
        <taxon>Drosophilidae</taxon>
        <taxon>Drosophila</taxon>
        <taxon>Sophophora</taxon>
    </lineage>
</organism>
<evidence type="ECO:0000256" key="1">
    <source>
        <dbReference type="SAM" id="MobiDB-lite"/>
    </source>
</evidence>
<dbReference type="OMA" id="KCFMSEV"/>
<reference evidence="2 3" key="1">
    <citation type="journal article" date="2007" name="Nature">
        <title>Evolution of genes and genomes on the Drosophila phylogeny.</title>
        <authorList>
            <consortium name="Drosophila 12 Genomes Consortium"/>
            <person name="Clark A.G."/>
            <person name="Eisen M.B."/>
            <person name="Smith D.R."/>
            <person name="Bergman C.M."/>
            <person name="Oliver B."/>
            <person name="Markow T.A."/>
            <person name="Kaufman T.C."/>
            <person name="Kellis M."/>
            <person name="Gelbart W."/>
            <person name="Iyer V.N."/>
            <person name="Pollard D.A."/>
            <person name="Sackton T.B."/>
            <person name="Larracuente A.M."/>
            <person name="Singh N.D."/>
            <person name="Abad J.P."/>
            <person name="Abt D.N."/>
            <person name="Adryan B."/>
            <person name="Aguade M."/>
            <person name="Akashi H."/>
            <person name="Anderson W.W."/>
            <person name="Aquadro C.F."/>
            <person name="Ardell D.H."/>
            <person name="Arguello R."/>
            <person name="Artieri C.G."/>
            <person name="Barbash D.A."/>
            <person name="Barker D."/>
            <person name="Barsanti P."/>
            <person name="Batterham P."/>
            <person name="Batzoglou S."/>
            <person name="Begun D."/>
            <person name="Bhutkar A."/>
            <person name="Blanco E."/>
            <person name="Bosak S.A."/>
            <person name="Bradley R.K."/>
            <person name="Brand A.D."/>
            <person name="Brent M.R."/>
            <person name="Brooks A.N."/>
            <person name="Brown R.H."/>
            <person name="Butlin R.K."/>
            <person name="Caggese C."/>
            <person name="Calvi B.R."/>
            <person name="Bernardo de Carvalho A."/>
            <person name="Caspi A."/>
            <person name="Castrezana S."/>
            <person name="Celniker S.E."/>
            <person name="Chang J.L."/>
            <person name="Chapple C."/>
            <person name="Chatterji S."/>
            <person name="Chinwalla A."/>
            <person name="Civetta A."/>
            <person name="Clifton S.W."/>
            <person name="Comeron J.M."/>
            <person name="Costello J.C."/>
            <person name="Coyne J.A."/>
            <person name="Daub J."/>
            <person name="David R.G."/>
            <person name="Delcher A.L."/>
            <person name="Delehaunty K."/>
            <person name="Do C.B."/>
            <person name="Ebling H."/>
            <person name="Edwards K."/>
            <person name="Eickbush T."/>
            <person name="Evans J.D."/>
            <person name="Filipski A."/>
            <person name="Findeiss S."/>
            <person name="Freyhult E."/>
            <person name="Fulton L."/>
            <person name="Fulton R."/>
            <person name="Garcia A.C."/>
            <person name="Gardiner A."/>
            <person name="Garfield D.A."/>
            <person name="Garvin B.E."/>
            <person name="Gibson G."/>
            <person name="Gilbert D."/>
            <person name="Gnerre S."/>
            <person name="Godfrey J."/>
            <person name="Good R."/>
            <person name="Gotea V."/>
            <person name="Gravely B."/>
            <person name="Greenberg A.J."/>
            <person name="Griffiths-Jones S."/>
            <person name="Gross S."/>
            <person name="Guigo R."/>
            <person name="Gustafson E.A."/>
            <person name="Haerty W."/>
            <person name="Hahn M.W."/>
            <person name="Halligan D.L."/>
            <person name="Halpern A.L."/>
            <person name="Halter G.M."/>
            <person name="Han M.V."/>
            <person name="Heger A."/>
            <person name="Hillier L."/>
            <person name="Hinrichs A.S."/>
            <person name="Holmes I."/>
            <person name="Hoskins R.A."/>
            <person name="Hubisz M.J."/>
            <person name="Hultmark D."/>
            <person name="Huntley M.A."/>
            <person name="Jaffe D.B."/>
            <person name="Jagadeeshan S."/>
            <person name="Jeck W.R."/>
            <person name="Johnson J."/>
            <person name="Jones C.D."/>
            <person name="Jordan W.C."/>
            <person name="Karpen G.H."/>
            <person name="Kataoka E."/>
            <person name="Keightley P.D."/>
            <person name="Kheradpour P."/>
            <person name="Kirkness E.F."/>
            <person name="Koerich L.B."/>
            <person name="Kristiansen K."/>
            <person name="Kudrna D."/>
            <person name="Kulathinal R.J."/>
            <person name="Kumar S."/>
            <person name="Kwok R."/>
            <person name="Lander E."/>
            <person name="Langley C.H."/>
            <person name="Lapoint R."/>
            <person name="Lazzaro B.P."/>
            <person name="Lee S.J."/>
            <person name="Levesque L."/>
            <person name="Li R."/>
            <person name="Lin C.F."/>
            <person name="Lin M.F."/>
            <person name="Lindblad-Toh K."/>
            <person name="Llopart A."/>
            <person name="Long M."/>
            <person name="Low L."/>
            <person name="Lozovsky E."/>
            <person name="Lu J."/>
            <person name="Luo M."/>
            <person name="Machado C.A."/>
            <person name="Makalowski W."/>
            <person name="Marzo M."/>
            <person name="Matsuda M."/>
            <person name="Matzkin L."/>
            <person name="McAllister B."/>
            <person name="McBride C.S."/>
            <person name="McKernan B."/>
            <person name="McKernan K."/>
            <person name="Mendez-Lago M."/>
            <person name="Minx P."/>
            <person name="Mollenhauer M.U."/>
            <person name="Montooth K."/>
            <person name="Mount S.M."/>
            <person name="Mu X."/>
            <person name="Myers E."/>
            <person name="Negre B."/>
            <person name="Newfeld S."/>
            <person name="Nielsen R."/>
            <person name="Noor M.A."/>
            <person name="O'Grady P."/>
            <person name="Pachter L."/>
            <person name="Papaceit M."/>
            <person name="Parisi M.J."/>
            <person name="Parisi M."/>
            <person name="Parts L."/>
            <person name="Pedersen J.S."/>
            <person name="Pesole G."/>
            <person name="Phillippy A.M."/>
            <person name="Ponting C.P."/>
            <person name="Pop M."/>
            <person name="Porcelli D."/>
            <person name="Powell J.R."/>
            <person name="Prohaska S."/>
            <person name="Pruitt K."/>
            <person name="Puig M."/>
            <person name="Quesneville H."/>
            <person name="Ram K.R."/>
            <person name="Rand D."/>
            <person name="Rasmussen M.D."/>
            <person name="Reed L.K."/>
            <person name="Reenan R."/>
            <person name="Reily A."/>
            <person name="Remington K.A."/>
            <person name="Rieger T.T."/>
            <person name="Ritchie M.G."/>
            <person name="Robin C."/>
            <person name="Rogers Y.H."/>
            <person name="Rohde C."/>
            <person name="Rozas J."/>
            <person name="Rubenfield M.J."/>
            <person name="Ruiz A."/>
            <person name="Russo S."/>
            <person name="Salzberg S.L."/>
            <person name="Sanchez-Gracia A."/>
            <person name="Saranga D.J."/>
            <person name="Sato H."/>
            <person name="Schaeffer S.W."/>
            <person name="Schatz M.C."/>
            <person name="Schlenke T."/>
            <person name="Schwartz R."/>
            <person name="Segarra C."/>
            <person name="Singh R.S."/>
            <person name="Sirot L."/>
            <person name="Sirota M."/>
            <person name="Sisneros N.B."/>
            <person name="Smith C.D."/>
            <person name="Smith T.F."/>
            <person name="Spieth J."/>
            <person name="Stage D.E."/>
            <person name="Stark A."/>
            <person name="Stephan W."/>
            <person name="Strausberg R.L."/>
            <person name="Strempel S."/>
            <person name="Sturgill D."/>
            <person name="Sutton G."/>
            <person name="Sutton G.G."/>
            <person name="Tao W."/>
            <person name="Teichmann S."/>
            <person name="Tobari Y.N."/>
            <person name="Tomimura Y."/>
            <person name="Tsolas J.M."/>
            <person name="Valente V.L."/>
            <person name="Venter E."/>
            <person name="Venter J.C."/>
            <person name="Vicario S."/>
            <person name="Vieira F.G."/>
            <person name="Vilella A.J."/>
            <person name="Villasante A."/>
            <person name="Walenz B."/>
            <person name="Wang J."/>
            <person name="Wasserman M."/>
            <person name="Watts T."/>
            <person name="Wilson D."/>
            <person name="Wilson R.K."/>
            <person name="Wing R.A."/>
            <person name="Wolfner M.F."/>
            <person name="Wong A."/>
            <person name="Wong G.K."/>
            <person name="Wu C.I."/>
            <person name="Wu G."/>
            <person name="Yamamoto D."/>
            <person name="Yang H.P."/>
            <person name="Yang S.P."/>
            <person name="Yorke J.A."/>
            <person name="Yoshida K."/>
            <person name="Zdobnov E."/>
            <person name="Zhang P."/>
            <person name="Zhang Y."/>
            <person name="Zimin A.V."/>
            <person name="Baldwin J."/>
            <person name="Abdouelleil A."/>
            <person name="Abdulkadir J."/>
            <person name="Abebe A."/>
            <person name="Abera B."/>
            <person name="Abreu J."/>
            <person name="Acer S.C."/>
            <person name="Aftuck L."/>
            <person name="Alexander A."/>
            <person name="An P."/>
            <person name="Anderson E."/>
            <person name="Anderson S."/>
            <person name="Arachi H."/>
            <person name="Azer M."/>
            <person name="Bachantsang P."/>
            <person name="Barry A."/>
            <person name="Bayul T."/>
            <person name="Berlin A."/>
            <person name="Bessette D."/>
            <person name="Bloom T."/>
            <person name="Blye J."/>
            <person name="Boguslavskiy L."/>
            <person name="Bonnet C."/>
            <person name="Boukhgalter B."/>
            <person name="Bourzgui I."/>
            <person name="Brown A."/>
            <person name="Cahill P."/>
            <person name="Channer S."/>
            <person name="Cheshatsang Y."/>
            <person name="Chuda L."/>
            <person name="Citroen M."/>
            <person name="Collymore A."/>
            <person name="Cooke P."/>
            <person name="Costello M."/>
            <person name="D'Aco K."/>
            <person name="Daza R."/>
            <person name="De Haan G."/>
            <person name="DeGray S."/>
            <person name="DeMaso C."/>
            <person name="Dhargay N."/>
            <person name="Dooley K."/>
            <person name="Dooley E."/>
            <person name="Doricent M."/>
            <person name="Dorje P."/>
            <person name="Dorjee K."/>
            <person name="Dupes A."/>
            <person name="Elong R."/>
            <person name="Falk J."/>
            <person name="Farina A."/>
            <person name="Faro S."/>
            <person name="Ferguson D."/>
            <person name="Fisher S."/>
            <person name="Foley C.D."/>
            <person name="Franke A."/>
            <person name="Friedrich D."/>
            <person name="Gadbois L."/>
            <person name="Gearin G."/>
            <person name="Gearin C.R."/>
            <person name="Giannoukos G."/>
            <person name="Goode T."/>
            <person name="Graham J."/>
            <person name="Grandbois E."/>
            <person name="Grewal S."/>
            <person name="Gyaltsen K."/>
            <person name="Hafez N."/>
            <person name="Hagos B."/>
            <person name="Hall J."/>
            <person name="Henson C."/>
            <person name="Hollinger A."/>
            <person name="Honan T."/>
            <person name="Huard M.D."/>
            <person name="Hughes L."/>
            <person name="Hurhula B."/>
            <person name="Husby M.E."/>
            <person name="Kamat A."/>
            <person name="Kanga B."/>
            <person name="Kashin S."/>
            <person name="Khazanovich D."/>
            <person name="Kisner P."/>
            <person name="Lance K."/>
            <person name="Lara M."/>
            <person name="Lee W."/>
            <person name="Lennon N."/>
            <person name="Letendre F."/>
            <person name="LeVine R."/>
            <person name="Lipovsky A."/>
            <person name="Liu X."/>
            <person name="Liu J."/>
            <person name="Liu S."/>
            <person name="Lokyitsang T."/>
            <person name="Lokyitsang Y."/>
            <person name="Lubonja R."/>
            <person name="Lui A."/>
            <person name="MacDonald P."/>
            <person name="Magnisalis V."/>
            <person name="Maru K."/>
            <person name="Matthews C."/>
            <person name="McCusker W."/>
            <person name="McDonough S."/>
            <person name="Mehta T."/>
            <person name="Meldrim J."/>
            <person name="Meneus L."/>
            <person name="Mihai O."/>
            <person name="Mihalev A."/>
            <person name="Mihova T."/>
            <person name="Mittelman R."/>
            <person name="Mlenga V."/>
            <person name="Montmayeur A."/>
            <person name="Mulrain L."/>
            <person name="Navidi A."/>
            <person name="Naylor J."/>
            <person name="Negash T."/>
            <person name="Nguyen T."/>
            <person name="Nguyen N."/>
            <person name="Nicol R."/>
            <person name="Norbu C."/>
            <person name="Norbu N."/>
            <person name="Novod N."/>
            <person name="O'Neill B."/>
            <person name="Osman S."/>
            <person name="Markiewicz E."/>
            <person name="Oyono O.L."/>
            <person name="Patti C."/>
            <person name="Phunkhang P."/>
            <person name="Pierre F."/>
            <person name="Priest M."/>
            <person name="Raghuraman S."/>
            <person name="Rege F."/>
            <person name="Reyes R."/>
            <person name="Rise C."/>
            <person name="Rogov P."/>
            <person name="Ross K."/>
            <person name="Ryan E."/>
            <person name="Settipalli S."/>
            <person name="Shea T."/>
            <person name="Sherpa N."/>
            <person name="Shi L."/>
            <person name="Shih D."/>
            <person name="Sparrow T."/>
            <person name="Spaulding J."/>
            <person name="Stalker J."/>
            <person name="Stange-Thomann N."/>
            <person name="Stavropoulos S."/>
            <person name="Stone C."/>
            <person name="Strader C."/>
            <person name="Tesfaye S."/>
            <person name="Thomson T."/>
            <person name="Thoulutsang Y."/>
            <person name="Thoulutsang D."/>
            <person name="Topham K."/>
            <person name="Topping I."/>
            <person name="Tsamla T."/>
            <person name="Vassiliev H."/>
            <person name="Vo A."/>
            <person name="Wangchuk T."/>
            <person name="Wangdi T."/>
            <person name="Weiand M."/>
            <person name="Wilkinson J."/>
            <person name="Wilson A."/>
            <person name="Yadav S."/>
            <person name="Young G."/>
            <person name="Yu Q."/>
            <person name="Zembek L."/>
            <person name="Zhong D."/>
            <person name="Zimmer A."/>
            <person name="Zwirko Z."/>
            <person name="Jaffe D.B."/>
            <person name="Alvarez P."/>
            <person name="Brockman W."/>
            <person name="Butler J."/>
            <person name="Chin C."/>
            <person name="Gnerre S."/>
            <person name="Grabherr M."/>
            <person name="Kleber M."/>
            <person name="Mauceli E."/>
            <person name="MacCallum I."/>
        </authorList>
    </citation>
    <scope>NUCLEOTIDE SEQUENCE [LARGE SCALE GENOMIC DNA]</scope>
    <source>
        <strain evidence="3">Tucson 14024-0371.13</strain>
    </source>
</reference>
<dbReference type="OrthoDB" id="7864018at2759"/>
<gene>
    <name evidence="2" type="primary">Dana\GF17715</name>
    <name evidence="2" type="synonym">dana_GLEANR_18977</name>
    <name evidence="2" type="ORF">GF17715</name>
</gene>
<evidence type="ECO:0000313" key="3">
    <source>
        <dbReference type="Proteomes" id="UP000007801"/>
    </source>
</evidence>
<dbReference type="STRING" id="7217.B3LZI8"/>
<dbReference type="InParanoid" id="B3LZI8"/>
<dbReference type="KEGG" id="dan:6500498"/>
<dbReference type="GeneID" id="6500498"/>
<accession>B3LZI8</accession>
<feature type="compositionally biased region" description="Polar residues" evidence="1">
    <location>
        <begin position="264"/>
        <end position="274"/>
    </location>
</feature>
<feature type="region of interest" description="Disordered" evidence="1">
    <location>
        <begin position="252"/>
        <end position="274"/>
    </location>
</feature>
<dbReference type="EMBL" id="CH902617">
    <property type="protein sequence ID" value="EDV41930.1"/>
    <property type="molecule type" value="Genomic_DNA"/>
</dbReference>
<name>B3LZI8_DROAN</name>
<dbReference type="Proteomes" id="UP000007801">
    <property type="component" value="Unassembled WGS sequence"/>
</dbReference>
<feature type="compositionally biased region" description="Low complexity" evidence="1">
    <location>
        <begin position="254"/>
        <end position="263"/>
    </location>
</feature>